<comment type="caution">
    <text evidence="3">The sequence shown here is derived from an EMBL/GenBank/DDBJ whole genome shotgun (WGS) entry which is preliminary data.</text>
</comment>
<evidence type="ECO:0000313" key="3">
    <source>
        <dbReference type="EMBL" id="MVN78687.1"/>
    </source>
</evidence>
<dbReference type="Pfam" id="PF18370">
    <property type="entry name" value="RGI_lyase"/>
    <property type="match status" value="1"/>
</dbReference>
<dbReference type="EMBL" id="WQKZ01000006">
    <property type="protein sequence ID" value="MVN78687.1"/>
    <property type="molecule type" value="Genomic_DNA"/>
</dbReference>
<feature type="domain" description="Rhamnogalacturonan I lyase beta-sheet" evidence="1">
    <location>
        <begin position="14"/>
        <end position="103"/>
    </location>
</feature>
<dbReference type="AlphaFoldDB" id="A0A7K1TJV0"/>
<dbReference type="PANTHER" id="PTHR43118:SF1">
    <property type="entry name" value="RHAMNOGALACTURONAN LYASE (EUROFUNG)"/>
    <property type="match status" value="1"/>
</dbReference>
<evidence type="ECO:0008006" key="5">
    <source>
        <dbReference type="Google" id="ProtNLM"/>
    </source>
</evidence>
<dbReference type="Pfam" id="PF21348">
    <property type="entry name" value="RGL11_C"/>
    <property type="match status" value="1"/>
</dbReference>
<reference evidence="3 4" key="1">
    <citation type="submission" date="2019-12" db="EMBL/GenBank/DDBJ databases">
        <title>Hymenobacter sp. HMF4947 Genome sequencing and assembly.</title>
        <authorList>
            <person name="Kang H."/>
            <person name="Cha I."/>
            <person name="Kim H."/>
            <person name="Joh K."/>
        </authorList>
    </citation>
    <scope>NUCLEOTIDE SEQUENCE [LARGE SCALE GENOMIC DNA]</scope>
    <source>
        <strain evidence="3 4">HMF4947</strain>
    </source>
</reference>
<dbReference type="InterPro" id="IPR028994">
    <property type="entry name" value="Integrin_alpha_N"/>
</dbReference>
<dbReference type="InterPro" id="IPR013783">
    <property type="entry name" value="Ig-like_fold"/>
</dbReference>
<dbReference type="InterPro" id="IPR049366">
    <property type="entry name" value="RGL11_C"/>
</dbReference>
<evidence type="ECO:0000259" key="2">
    <source>
        <dbReference type="Pfam" id="PF21348"/>
    </source>
</evidence>
<protein>
    <recommendedName>
        <fullName evidence="5">Rhamnogalacturonan lyase</fullName>
    </recommendedName>
</protein>
<gene>
    <name evidence="3" type="ORF">GO988_20325</name>
</gene>
<evidence type="ECO:0000259" key="1">
    <source>
        <dbReference type="Pfam" id="PF18370"/>
    </source>
</evidence>
<dbReference type="Gene3D" id="2.60.40.10">
    <property type="entry name" value="Immunoglobulins"/>
    <property type="match status" value="1"/>
</dbReference>
<evidence type="ECO:0000313" key="4">
    <source>
        <dbReference type="Proteomes" id="UP000441336"/>
    </source>
</evidence>
<dbReference type="InterPro" id="IPR034641">
    <property type="entry name" value="RGL11"/>
</dbReference>
<dbReference type="PANTHER" id="PTHR43118">
    <property type="entry name" value="RHAMNOGALACTURONAN LYASE (EUROFUNG)"/>
    <property type="match status" value="1"/>
</dbReference>
<dbReference type="CDD" id="cd10318">
    <property type="entry name" value="RGL11"/>
    <property type="match status" value="1"/>
</dbReference>
<feature type="domain" description="Rhamnogalacturonan lyase family 11 C-terminal" evidence="2">
    <location>
        <begin position="113"/>
        <end position="634"/>
    </location>
</feature>
<dbReference type="Proteomes" id="UP000441336">
    <property type="component" value="Unassembled WGS sequence"/>
</dbReference>
<proteinExistence type="predicted"/>
<keyword evidence="4" id="KW-1185">Reference proteome</keyword>
<organism evidence="3 4">
    <name type="scientific">Hymenobacter ginkgonis</name>
    <dbReference type="NCBI Taxonomy" id="2682976"/>
    <lineage>
        <taxon>Bacteria</taxon>
        <taxon>Pseudomonadati</taxon>
        <taxon>Bacteroidota</taxon>
        <taxon>Cytophagia</taxon>
        <taxon>Cytophagales</taxon>
        <taxon>Hymenobacteraceae</taxon>
        <taxon>Hymenobacter</taxon>
    </lineage>
</organism>
<accession>A0A7K1TJV0</accession>
<sequence>MGLLTASRPPTPGRQLEALDRGTVAVAVGKGKTFVSWRLLATDAPGLGFDVYRQAGSAAPVKLTHTPLLAGTNYFDDSAKPGPTYTYFVQPVGAANAAETARPVHASVWAQPYLRVPLRQPEGGTVGTGAEASAYTYSANDASVADLDGDGQYEIILKWDPSNSKDNGSAGLTGPVLLDAYRLDGALLWRLNLGKNIRAGAHYTQFLAYDFDGDGKAEVACKTADGTLDGTGKAIGDARKDYRSLTTPTDAPAVPSPRDARYGRILAGPEYFTVFDGRTGAALATAPYVPGRDPLDGWGGIGGNGGNDHYGNRCDRFVAAVAYLDGHLPSAVMCRGYYGRTVLAAWDWRGGKLTQRWVFDSKDDKNPFSGMGNHNLSVNDVDADGRDEIVYGAMVVDDNGQGLFTTGLRHGDALHVSDFDPSTPSLEVWGAHENEEPVPGHVAGPGVALYSATDGKILWSGDQGQDAGRAMAADIDPRYPGAELWGGSQEVGLRSIKGERIGNAPRAVNFGLWWDGDLLRELLDGTHVDKWDYKTATTTRLLDGNAFAAASNNGTKATPCLSADLLGDWREEVVWRTADNQALLICTTTIPTTYRLPTLMHDPTYRLGVARENVGYNQPPHTGYFLGEGMKMPAGQPVN</sequence>
<name>A0A7K1TJV0_9BACT</name>
<dbReference type="SUPFAM" id="SSF69318">
    <property type="entry name" value="Integrin alpha N-terminal domain"/>
    <property type="match status" value="1"/>
</dbReference>
<dbReference type="InterPro" id="IPR041624">
    <property type="entry name" value="RGI_lyase"/>
</dbReference>